<comment type="caution">
    <text evidence="2">The sequence shown here is derived from an EMBL/GenBank/DDBJ whole genome shotgun (WGS) entry which is preliminary data.</text>
</comment>
<reference evidence="2 3" key="1">
    <citation type="journal article" date="2024" name="G3 (Bethesda)">
        <title>Genome assembly of Hibiscus sabdariffa L. provides insights into metabolisms of medicinal natural products.</title>
        <authorList>
            <person name="Kim T."/>
        </authorList>
    </citation>
    <scope>NUCLEOTIDE SEQUENCE [LARGE SCALE GENOMIC DNA]</scope>
    <source>
        <strain evidence="2">TK-2024</strain>
        <tissue evidence="2">Old leaves</tissue>
    </source>
</reference>
<sequence length="188" mass="20523">MRIGPASIEGWLSDLLGGRLLGLSGIKPGWVNNEGLSNERLLPPFVTNASRRHSGGYSGQLRPSAESSASPLSLPPFRITERSPDDHENGPKPPRLFSPSPPLPVVVSVVYGYRTKRLDHLFPFLRLASPGMAPNAAKMPLTFRLRRRRRCSGDLLRPPLQPNGSNQSPLSRFGVGFTKRSPDAPNQG</sequence>
<gene>
    <name evidence="2" type="ORF">V6N11_048220</name>
</gene>
<name>A0ABR2PUI6_9ROSI</name>
<feature type="compositionally biased region" description="Basic and acidic residues" evidence="1">
    <location>
        <begin position="79"/>
        <end position="90"/>
    </location>
</feature>
<accession>A0ABR2PUI6</accession>
<feature type="compositionally biased region" description="Low complexity" evidence="1">
    <location>
        <begin position="63"/>
        <end position="76"/>
    </location>
</feature>
<feature type="region of interest" description="Disordered" evidence="1">
    <location>
        <begin position="154"/>
        <end position="188"/>
    </location>
</feature>
<feature type="region of interest" description="Disordered" evidence="1">
    <location>
        <begin position="52"/>
        <end position="99"/>
    </location>
</feature>
<evidence type="ECO:0000256" key="1">
    <source>
        <dbReference type="SAM" id="MobiDB-lite"/>
    </source>
</evidence>
<keyword evidence="3" id="KW-1185">Reference proteome</keyword>
<dbReference type="Proteomes" id="UP001396334">
    <property type="component" value="Unassembled WGS sequence"/>
</dbReference>
<evidence type="ECO:0000313" key="2">
    <source>
        <dbReference type="EMBL" id="KAK8992124.1"/>
    </source>
</evidence>
<dbReference type="EMBL" id="JBBPBN010000050">
    <property type="protein sequence ID" value="KAK8992124.1"/>
    <property type="molecule type" value="Genomic_DNA"/>
</dbReference>
<proteinExistence type="predicted"/>
<protein>
    <submittedName>
        <fullName evidence="2">Uncharacterized protein</fullName>
    </submittedName>
</protein>
<evidence type="ECO:0000313" key="3">
    <source>
        <dbReference type="Proteomes" id="UP001396334"/>
    </source>
</evidence>
<organism evidence="2 3">
    <name type="scientific">Hibiscus sabdariffa</name>
    <name type="common">roselle</name>
    <dbReference type="NCBI Taxonomy" id="183260"/>
    <lineage>
        <taxon>Eukaryota</taxon>
        <taxon>Viridiplantae</taxon>
        <taxon>Streptophyta</taxon>
        <taxon>Embryophyta</taxon>
        <taxon>Tracheophyta</taxon>
        <taxon>Spermatophyta</taxon>
        <taxon>Magnoliopsida</taxon>
        <taxon>eudicotyledons</taxon>
        <taxon>Gunneridae</taxon>
        <taxon>Pentapetalae</taxon>
        <taxon>rosids</taxon>
        <taxon>malvids</taxon>
        <taxon>Malvales</taxon>
        <taxon>Malvaceae</taxon>
        <taxon>Malvoideae</taxon>
        <taxon>Hibiscus</taxon>
    </lineage>
</organism>